<accession>S9P1R0</accession>
<keyword evidence="2" id="KW-1185">Reference proteome</keyword>
<evidence type="ECO:0000313" key="1">
    <source>
        <dbReference type="EMBL" id="EPX58410.1"/>
    </source>
</evidence>
<proteinExistence type="predicted"/>
<name>S9P1R0_CYSF2</name>
<dbReference type="OrthoDB" id="5528841at2"/>
<evidence type="ECO:0000313" key="2">
    <source>
        <dbReference type="Proteomes" id="UP000011682"/>
    </source>
</evidence>
<organism evidence="1 2">
    <name type="scientific">Cystobacter fuscus (strain ATCC 25194 / DSM 2262 / NBRC 100088 / M29)</name>
    <dbReference type="NCBI Taxonomy" id="1242864"/>
    <lineage>
        <taxon>Bacteria</taxon>
        <taxon>Pseudomonadati</taxon>
        <taxon>Myxococcota</taxon>
        <taxon>Myxococcia</taxon>
        <taxon>Myxococcales</taxon>
        <taxon>Cystobacterineae</taxon>
        <taxon>Archangiaceae</taxon>
        <taxon>Cystobacter</taxon>
    </lineage>
</organism>
<dbReference type="EMBL" id="ANAH02000025">
    <property type="protein sequence ID" value="EPX58410.1"/>
    <property type="molecule type" value="Genomic_DNA"/>
</dbReference>
<dbReference type="RefSeq" id="WP_002632353.1">
    <property type="nucleotide sequence ID" value="NZ_ANAH02000025.1"/>
</dbReference>
<sequence>MSDEQFFCEYCGHSSTSPTQCTNCGKDISDSDPNPSFSVPISGRLTLRLYDRSRAAEAWKALAELWDRLERETNLCIWPSQMNKFPPQGDVLELYGSTAEIRDIRRHLPGMFTCEFQELPESEIPKHPPSPRFLEVLERIKEIRERWARKQR</sequence>
<gene>
    <name evidence="1" type="ORF">D187_004166</name>
</gene>
<reference evidence="1" key="1">
    <citation type="submission" date="2013-05" db="EMBL/GenBank/DDBJ databases">
        <title>Genome assembly of Cystobacter fuscus DSM 2262.</title>
        <authorList>
            <person name="Sharma G."/>
            <person name="Khatri I."/>
            <person name="Kaur C."/>
            <person name="Mayilraj S."/>
            <person name="Subramanian S."/>
        </authorList>
    </citation>
    <scope>NUCLEOTIDE SEQUENCE [LARGE SCALE GENOMIC DNA]</scope>
    <source>
        <strain evidence="1">DSM 2262</strain>
    </source>
</reference>
<dbReference type="Proteomes" id="UP000011682">
    <property type="component" value="Unassembled WGS sequence"/>
</dbReference>
<dbReference type="AlphaFoldDB" id="S9P1R0"/>
<protein>
    <submittedName>
        <fullName evidence="1">Uncharacterized protein</fullName>
    </submittedName>
</protein>
<comment type="caution">
    <text evidence="1">The sequence shown here is derived from an EMBL/GenBank/DDBJ whole genome shotgun (WGS) entry which is preliminary data.</text>
</comment>